<accession>A0A8K0MVE3</accession>
<proteinExistence type="predicted"/>
<name>A0A8K0MVE3_COCNU</name>
<dbReference type="PANTHER" id="PTHR34562">
    <property type="entry name" value="WPP DOMAIN-INTERACTING PROTEIN 2"/>
    <property type="match status" value="1"/>
</dbReference>
<feature type="compositionally biased region" description="Basic and acidic residues" evidence="1">
    <location>
        <begin position="274"/>
        <end position="298"/>
    </location>
</feature>
<feature type="region of interest" description="Disordered" evidence="1">
    <location>
        <begin position="133"/>
        <end position="182"/>
    </location>
</feature>
<feature type="region of interest" description="Disordered" evidence="1">
    <location>
        <begin position="214"/>
        <end position="233"/>
    </location>
</feature>
<evidence type="ECO:0000313" key="2">
    <source>
        <dbReference type="EMBL" id="KAG1327355.1"/>
    </source>
</evidence>
<dbReference type="OrthoDB" id="680851at2759"/>
<evidence type="ECO:0000313" key="3">
    <source>
        <dbReference type="Proteomes" id="UP000797356"/>
    </source>
</evidence>
<dbReference type="AlphaFoldDB" id="A0A8K0MVE3"/>
<dbReference type="Proteomes" id="UP000797356">
    <property type="component" value="Chromosome 1"/>
</dbReference>
<dbReference type="EMBL" id="CM017872">
    <property type="protein sequence ID" value="KAG1327355.1"/>
    <property type="molecule type" value="Genomic_DNA"/>
</dbReference>
<reference evidence="2" key="2">
    <citation type="submission" date="2019-07" db="EMBL/GenBank/DDBJ databases">
        <authorList>
            <person name="Yang Y."/>
            <person name="Bocs S."/>
            <person name="Baudouin L."/>
        </authorList>
    </citation>
    <scope>NUCLEOTIDE SEQUENCE</scope>
    <source>
        <tissue evidence="2">Spear leaf of Hainan Tall coconut</tissue>
    </source>
</reference>
<comment type="caution">
    <text evidence="2">The sequence shown here is derived from an EMBL/GenBank/DDBJ whole genome shotgun (WGS) entry which is preliminary data.</text>
</comment>
<feature type="compositionally biased region" description="Basic and acidic residues" evidence="1">
    <location>
        <begin position="156"/>
        <end position="168"/>
    </location>
</feature>
<protein>
    <submittedName>
        <fullName evidence="2">WPP domain-interacting protein 1</fullName>
    </submittedName>
</protein>
<dbReference type="InterPro" id="IPR044696">
    <property type="entry name" value="WIP1/2/3"/>
</dbReference>
<evidence type="ECO:0000256" key="1">
    <source>
        <dbReference type="SAM" id="MobiDB-lite"/>
    </source>
</evidence>
<gene>
    <name evidence="2" type="ORF">COCNU_01G012890</name>
</gene>
<feature type="region of interest" description="Disordered" evidence="1">
    <location>
        <begin position="246"/>
        <end position="299"/>
    </location>
</feature>
<feature type="region of interest" description="Disordered" evidence="1">
    <location>
        <begin position="1"/>
        <end position="57"/>
    </location>
</feature>
<feature type="compositionally biased region" description="Basic and acidic residues" evidence="1">
    <location>
        <begin position="1"/>
        <end position="21"/>
    </location>
</feature>
<dbReference type="PANTHER" id="PTHR34562:SF8">
    <property type="entry name" value="WPP DOMAIN-INTERACTING PROTEIN 1"/>
    <property type="match status" value="1"/>
</dbReference>
<feature type="region of interest" description="Disordered" evidence="1">
    <location>
        <begin position="315"/>
        <end position="338"/>
    </location>
</feature>
<keyword evidence="3" id="KW-1185">Reference proteome</keyword>
<sequence>MDLKDDRSKSGLDEVKERNETLGKMAPLSANKVEVNGDMGPEEHIKNHSPVETGGADGVREEIGSVSLPEAILLSPAEAKVNGDGIGVGNTAGSLLRTIVSHPVAAPEVVASKPTPTKGYGLKKWRRIRRDLNKDGTTGADSAQILKRRLPLVETQKPRDENKHKSDGEGEGEGSVASVESRNARGSPLAVAGSTLDPELGLLVAATGFSIGMDSENSEDRSSKSSTAASAPRLRHEAVGFGRERGRVKNFGGRGSGNVVQQRGQRGRGGGLDNIKKFRGDQVRIEKENSHSSAESDLRSSNAAFVQIGSMVSSGKQSEKSVNYDGGNSDEAQPSEEVRSAYHKENGVIEDLSKEDLDAELLADENVENSESCRSHPSLDPFVESLVLLEAAQQALENEIEKFGEIEEPDVDDFDDNYEEVEGSSSPSPEVNSIQLNQKIEHLQYKLEEALAAVSSRESKVLELEAILDKSELPKKETENTDLPLLKEKCKVMEFELESLLEKKIEAEIEYLIMARATQSWKVLAQDHIALLEDQKSLAGDQMQIMCELRETENKAIMLKGQMEKLEAYHTELPLDKAHHLAWGAYHLNPNVVRQDQMLDERKVWPIGTLNKIGDIILPNLAIEASPHDIIEADVVEEDGVDCTKRTIVVEEGADVVGKRLLRSKAFDVVKVAIAKLISLRRKKRVDDNQKIQQTTSTPFN</sequence>
<organism evidence="2 3">
    <name type="scientific">Cocos nucifera</name>
    <name type="common">Coconut palm</name>
    <dbReference type="NCBI Taxonomy" id="13894"/>
    <lineage>
        <taxon>Eukaryota</taxon>
        <taxon>Viridiplantae</taxon>
        <taxon>Streptophyta</taxon>
        <taxon>Embryophyta</taxon>
        <taxon>Tracheophyta</taxon>
        <taxon>Spermatophyta</taxon>
        <taxon>Magnoliopsida</taxon>
        <taxon>Liliopsida</taxon>
        <taxon>Arecaceae</taxon>
        <taxon>Arecoideae</taxon>
        <taxon>Cocoseae</taxon>
        <taxon>Attaleinae</taxon>
        <taxon>Cocos</taxon>
    </lineage>
</organism>
<reference evidence="2" key="1">
    <citation type="journal article" date="2017" name="Gigascience">
        <title>The genome draft of coconut (Cocos nucifera).</title>
        <authorList>
            <person name="Xiao Y."/>
            <person name="Xu P."/>
            <person name="Fan H."/>
            <person name="Baudouin L."/>
            <person name="Xia W."/>
            <person name="Bocs S."/>
            <person name="Xu J."/>
            <person name="Li Q."/>
            <person name="Guo A."/>
            <person name="Zhou L."/>
            <person name="Li J."/>
            <person name="Wu Y."/>
            <person name="Ma Z."/>
            <person name="Armero A."/>
            <person name="Issali A.E."/>
            <person name="Liu N."/>
            <person name="Peng M."/>
            <person name="Yang Y."/>
        </authorList>
    </citation>
    <scope>NUCLEOTIDE SEQUENCE</scope>
    <source>
        <tissue evidence="2">Spear leaf of Hainan Tall coconut</tissue>
    </source>
</reference>